<evidence type="ECO:0000313" key="1">
    <source>
        <dbReference type="EMBL" id="OMP03800.1"/>
    </source>
</evidence>
<feature type="non-terminal residue" evidence="1">
    <location>
        <position position="1"/>
    </location>
</feature>
<accession>A0A1R3K9L9</accession>
<dbReference type="Proteomes" id="UP000188268">
    <property type="component" value="Unassembled WGS sequence"/>
</dbReference>
<dbReference type="AlphaFoldDB" id="A0A1R3K9L9"/>
<organism evidence="1 2">
    <name type="scientific">Corchorus capsularis</name>
    <name type="common">Jute</name>
    <dbReference type="NCBI Taxonomy" id="210143"/>
    <lineage>
        <taxon>Eukaryota</taxon>
        <taxon>Viridiplantae</taxon>
        <taxon>Streptophyta</taxon>
        <taxon>Embryophyta</taxon>
        <taxon>Tracheophyta</taxon>
        <taxon>Spermatophyta</taxon>
        <taxon>Magnoliopsida</taxon>
        <taxon>eudicotyledons</taxon>
        <taxon>Gunneridae</taxon>
        <taxon>Pentapetalae</taxon>
        <taxon>rosids</taxon>
        <taxon>malvids</taxon>
        <taxon>Malvales</taxon>
        <taxon>Malvaceae</taxon>
        <taxon>Grewioideae</taxon>
        <taxon>Apeibeae</taxon>
        <taxon>Corchorus</taxon>
    </lineage>
</organism>
<evidence type="ECO:0000313" key="2">
    <source>
        <dbReference type="Proteomes" id="UP000188268"/>
    </source>
</evidence>
<keyword evidence="2" id="KW-1185">Reference proteome</keyword>
<reference evidence="1 2" key="1">
    <citation type="submission" date="2013-09" db="EMBL/GenBank/DDBJ databases">
        <title>Corchorus capsularis genome sequencing.</title>
        <authorList>
            <person name="Alam M."/>
            <person name="Haque M.S."/>
            <person name="Islam M.S."/>
            <person name="Emdad E.M."/>
            <person name="Islam M.M."/>
            <person name="Ahmed B."/>
            <person name="Halim A."/>
            <person name="Hossen Q.M.M."/>
            <person name="Hossain M.Z."/>
            <person name="Ahmed R."/>
            <person name="Khan M.M."/>
            <person name="Islam R."/>
            <person name="Rashid M.M."/>
            <person name="Khan S.A."/>
            <person name="Rahman M.S."/>
            <person name="Alam M."/>
        </authorList>
    </citation>
    <scope>NUCLEOTIDE SEQUENCE [LARGE SCALE GENOMIC DNA]</scope>
    <source>
        <strain evidence="2">cv. CVL-1</strain>
        <tissue evidence="1">Whole seedling</tissue>
    </source>
</reference>
<proteinExistence type="predicted"/>
<name>A0A1R3K9L9_COCAP</name>
<sequence>ASVNDTASAAKPVYVVESPAEQDAVQKIKLLPLNDERVAGTPCFISSNLKFIYQDRMSQCAFPAQMWAGSAEWGTVP</sequence>
<gene>
    <name evidence="1" type="ORF">CCACVL1_02260</name>
</gene>
<dbReference type="Gramene" id="OMP03800">
    <property type="protein sequence ID" value="OMP03800"/>
    <property type="gene ID" value="CCACVL1_02260"/>
</dbReference>
<protein>
    <submittedName>
        <fullName evidence="1">Uncharacterized protein</fullName>
    </submittedName>
</protein>
<dbReference type="EMBL" id="AWWV01005953">
    <property type="protein sequence ID" value="OMP03800.1"/>
    <property type="molecule type" value="Genomic_DNA"/>
</dbReference>
<comment type="caution">
    <text evidence="1">The sequence shown here is derived from an EMBL/GenBank/DDBJ whole genome shotgun (WGS) entry which is preliminary data.</text>
</comment>